<evidence type="ECO:0000313" key="3">
    <source>
        <dbReference type="Proteomes" id="UP001500973"/>
    </source>
</evidence>
<sequence length="71" mass="6755">MTHGATRRTVLIAAGATGATALTAGCGGGADTPTGEETSAPDATAGDPLASTGDIPVGGGKIFKKEKVVVT</sequence>
<comment type="caution">
    <text evidence="2">The sequence shown here is derived from an EMBL/GenBank/DDBJ whole genome shotgun (WGS) entry which is preliminary data.</text>
</comment>
<dbReference type="Proteomes" id="UP001500973">
    <property type="component" value="Unassembled WGS sequence"/>
</dbReference>
<accession>A0ABN1Z2C4</accession>
<feature type="region of interest" description="Disordered" evidence="1">
    <location>
        <begin position="25"/>
        <end position="57"/>
    </location>
</feature>
<keyword evidence="3" id="KW-1185">Reference proteome</keyword>
<evidence type="ECO:0000313" key="2">
    <source>
        <dbReference type="EMBL" id="GAA1428659.1"/>
    </source>
</evidence>
<dbReference type="InterPro" id="IPR006311">
    <property type="entry name" value="TAT_signal"/>
</dbReference>
<reference evidence="2 3" key="1">
    <citation type="journal article" date="2019" name="Int. J. Syst. Evol. Microbiol.">
        <title>The Global Catalogue of Microorganisms (GCM) 10K type strain sequencing project: providing services to taxonomists for standard genome sequencing and annotation.</title>
        <authorList>
            <consortium name="The Broad Institute Genomics Platform"/>
            <consortium name="The Broad Institute Genome Sequencing Center for Infectious Disease"/>
            <person name="Wu L."/>
            <person name="Ma J."/>
        </authorList>
    </citation>
    <scope>NUCLEOTIDE SEQUENCE [LARGE SCALE GENOMIC DNA]</scope>
    <source>
        <strain evidence="2 3">JCM 11756</strain>
    </source>
</reference>
<evidence type="ECO:0000256" key="1">
    <source>
        <dbReference type="SAM" id="MobiDB-lite"/>
    </source>
</evidence>
<protein>
    <submittedName>
        <fullName evidence="2">Uncharacterized protein</fullName>
    </submittedName>
</protein>
<name>A0ABN1Z2C4_9ACTN</name>
<gene>
    <name evidence="2" type="ORF">GCM10009601_42360</name>
</gene>
<dbReference type="EMBL" id="BAAAIZ010000064">
    <property type="protein sequence ID" value="GAA1428659.1"/>
    <property type="molecule type" value="Genomic_DNA"/>
</dbReference>
<dbReference type="PROSITE" id="PS51318">
    <property type="entry name" value="TAT"/>
    <property type="match status" value="1"/>
</dbReference>
<proteinExistence type="predicted"/>
<organism evidence="2 3">
    <name type="scientific">Streptomyces thermospinosisporus</name>
    <dbReference type="NCBI Taxonomy" id="161482"/>
    <lineage>
        <taxon>Bacteria</taxon>
        <taxon>Bacillati</taxon>
        <taxon>Actinomycetota</taxon>
        <taxon>Actinomycetes</taxon>
        <taxon>Kitasatosporales</taxon>
        <taxon>Streptomycetaceae</taxon>
        <taxon>Streptomyces</taxon>
    </lineage>
</organism>
<dbReference type="PROSITE" id="PS51257">
    <property type="entry name" value="PROKAR_LIPOPROTEIN"/>
    <property type="match status" value="1"/>
</dbReference>